<dbReference type="GO" id="GO:0005739">
    <property type="term" value="C:mitochondrion"/>
    <property type="evidence" value="ECO:0007669"/>
    <property type="project" value="TreeGrafter"/>
</dbReference>
<keyword evidence="2" id="KW-0479">Metal-binding</keyword>
<evidence type="ECO:0000256" key="7">
    <source>
        <dbReference type="ARBA" id="ARBA00024036"/>
    </source>
</evidence>
<keyword evidence="1" id="KW-0004">4Fe-4S</keyword>
<dbReference type="Pfam" id="PF10609">
    <property type="entry name" value="ParA"/>
    <property type="match status" value="1"/>
</dbReference>
<keyword evidence="6" id="KW-0411">Iron-sulfur</keyword>
<dbReference type="Proteomes" id="UP000271974">
    <property type="component" value="Unassembled WGS sequence"/>
</dbReference>
<dbReference type="InterPro" id="IPR044304">
    <property type="entry name" value="NUBPL-like"/>
</dbReference>
<keyword evidence="5" id="KW-0408">Iron</keyword>
<dbReference type="PANTHER" id="PTHR42961">
    <property type="entry name" value="IRON-SULFUR PROTEIN NUBPL"/>
    <property type="match status" value="1"/>
</dbReference>
<reference evidence="8 9" key="1">
    <citation type="submission" date="2019-01" db="EMBL/GenBank/DDBJ databases">
        <title>A draft genome assembly of the solar-powered sea slug Elysia chlorotica.</title>
        <authorList>
            <person name="Cai H."/>
            <person name="Li Q."/>
            <person name="Fang X."/>
            <person name="Li J."/>
            <person name="Curtis N.E."/>
            <person name="Altenburger A."/>
            <person name="Shibata T."/>
            <person name="Feng M."/>
            <person name="Maeda T."/>
            <person name="Schwartz J.A."/>
            <person name="Shigenobu S."/>
            <person name="Lundholm N."/>
            <person name="Nishiyama T."/>
            <person name="Yang H."/>
            <person name="Hasebe M."/>
            <person name="Li S."/>
            <person name="Pierce S.K."/>
            <person name="Wang J."/>
        </authorList>
    </citation>
    <scope>NUCLEOTIDE SEQUENCE [LARGE SCALE GENOMIC DNA]</scope>
    <source>
        <strain evidence="8">EC2010</strain>
        <tissue evidence="8">Whole organism of an adult</tissue>
    </source>
</reference>
<organism evidence="8 9">
    <name type="scientific">Elysia chlorotica</name>
    <name type="common">Eastern emerald elysia</name>
    <name type="synonym">Sea slug</name>
    <dbReference type="NCBI Taxonomy" id="188477"/>
    <lineage>
        <taxon>Eukaryota</taxon>
        <taxon>Metazoa</taxon>
        <taxon>Spiralia</taxon>
        <taxon>Lophotrochozoa</taxon>
        <taxon>Mollusca</taxon>
        <taxon>Gastropoda</taxon>
        <taxon>Heterobranchia</taxon>
        <taxon>Euthyneura</taxon>
        <taxon>Panpulmonata</taxon>
        <taxon>Sacoglossa</taxon>
        <taxon>Placobranchoidea</taxon>
        <taxon>Plakobranchidae</taxon>
        <taxon>Elysia</taxon>
    </lineage>
</organism>
<proteinExistence type="inferred from homology"/>
<evidence type="ECO:0000256" key="2">
    <source>
        <dbReference type="ARBA" id="ARBA00022723"/>
    </source>
</evidence>
<dbReference type="Gene3D" id="3.40.50.300">
    <property type="entry name" value="P-loop containing nucleotide triphosphate hydrolases"/>
    <property type="match status" value="1"/>
</dbReference>
<keyword evidence="4" id="KW-0067">ATP-binding</keyword>
<protein>
    <recommendedName>
        <fullName evidence="10">CobQ/CobB/MinD/ParA nucleotide binding domain-containing protein</fullName>
    </recommendedName>
</protein>
<evidence type="ECO:0008006" key="10">
    <source>
        <dbReference type="Google" id="ProtNLM"/>
    </source>
</evidence>
<accession>A0A433TFB3</accession>
<dbReference type="GO" id="GO:0140663">
    <property type="term" value="F:ATP-dependent FeS chaperone activity"/>
    <property type="evidence" value="ECO:0007669"/>
    <property type="project" value="InterPro"/>
</dbReference>
<dbReference type="OrthoDB" id="1741334at2759"/>
<comment type="caution">
    <text evidence="8">The sequence shown here is derived from an EMBL/GenBank/DDBJ whole genome shotgun (WGS) entry which is preliminary data.</text>
</comment>
<dbReference type="FunFam" id="3.40.50.300:FF:001278">
    <property type="entry name" value="Iron-sulfur cluster carrier protein"/>
    <property type="match status" value="1"/>
</dbReference>
<dbReference type="GO" id="GO:0051539">
    <property type="term" value="F:4 iron, 4 sulfur cluster binding"/>
    <property type="evidence" value="ECO:0007669"/>
    <property type="project" value="UniProtKB-KW"/>
</dbReference>
<evidence type="ECO:0000313" key="9">
    <source>
        <dbReference type="Proteomes" id="UP000271974"/>
    </source>
</evidence>
<dbReference type="InterPro" id="IPR033756">
    <property type="entry name" value="YlxH/NBP35"/>
</dbReference>
<dbReference type="EMBL" id="RQTK01000401">
    <property type="protein sequence ID" value="RUS80273.1"/>
    <property type="molecule type" value="Genomic_DNA"/>
</dbReference>
<sequence>KARGLPKRLPIPGVDHVILVSSGKGGVGKSTTAGYLFILKLEGHKVGILDGDIYGPSIPTLMNLHGEPELNKQNLMLPLVNYGIKCMSMGFLVDSQSAIVWRGLMVMSAVQRLIRQVRRRSRDSFVCLNTTDVEIDVNVFNMTISCPGSVIVTTPQDLSLLDARRALTMYQQVGVPCLGLVENMSVFVCPSCGHRESIFGQDGGTDLAGEVGVEVLGRVPLHRSIRELSDSGQPVVVSQPDTPHAQVYREMAEKIIATLAQSKAQTS</sequence>
<dbReference type="GO" id="GO:0005524">
    <property type="term" value="F:ATP binding"/>
    <property type="evidence" value="ECO:0007669"/>
    <property type="project" value="UniProtKB-KW"/>
</dbReference>
<dbReference type="STRING" id="188477.A0A433TFB3"/>
<evidence type="ECO:0000256" key="5">
    <source>
        <dbReference type="ARBA" id="ARBA00023004"/>
    </source>
</evidence>
<keyword evidence="9" id="KW-1185">Reference proteome</keyword>
<gene>
    <name evidence="8" type="ORF">EGW08_011957</name>
</gene>
<feature type="non-terminal residue" evidence="8">
    <location>
        <position position="1"/>
    </location>
</feature>
<dbReference type="InterPro" id="IPR027417">
    <property type="entry name" value="P-loop_NTPase"/>
</dbReference>
<dbReference type="CDD" id="cd02037">
    <property type="entry name" value="Mrp_NBP35"/>
    <property type="match status" value="1"/>
</dbReference>
<evidence type="ECO:0000256" key="3">
    <source>
        <dbReference type="ARBA" id="ARBA00022741"/>
    </source>
</evidence>
<evidence type="ECO:0000313" key="8">
    <source>
        <dbReference type="EMBL" id="RUS80273.1"/>
    </source>
</evidence>
<dbReference type="InterPro" id="IPR019591">
    <property type="entry name" value="Mrp/NBP35_ATP-bd"/>
</dbReference>
<evidence type="ECO:0000256" key="4">
    <source>
        <dbReference type="ARBA" id="ARBA00022840"/>
    </source>
</evidence>
<comment type="similarity">
    <text evidence="7">Belongs to the Mrp/NBP35 ATP-binding proteins family.</text>
</comment>
<dbReference type="GO" id="GO:0032981">
    <property type="term" value="P:mitochondrial respiratory chain complex I assembly"/>
    <property type="evidence" value="ECO:0007669"/>
    <property type="project" value="TreeGrafter"/>
</dbReference>
<keyword evidence="3" id="KW-0547">Nucleotide-binding</keyword>
<dbReference type="PANTHER" id="PTHR42961:SF2">
    <property type="entry name" value="IRON-SULFUR PROTEIN NUBPL"/>
    <property type="match status" value="1"/>
</dbReference>
<dbReference type="GO" id="GO:0016226">
    <property type="term" value="P:iron-sulfur cluster assembly"/>
    <property type="evidence" value="ECO:0007669"/>
    <property type="project" value="InterPro"/>
</dbReference>
<evidence type="ECO:0000256" key="6">
    <source>
        <dbReference type="ARBA" id="ARBA00023014"/>
    </source>
</evidence>
<dbReference type="GO" id="GO:0046872">
    <property type="term" value="F:metal ion binding"/>
    <property type="evidence" value="ECO:0007669"/>
    <property type="project" value="UniProtKB-KW"/>
</dbReference>
<dbReference type="SUPFAM" id="SSF52540">
    <property type="entry name" value="P-loop containing nucleoside triphosphate hydrolases"/>
    <property type="match status" value="1"/>
</dbReference>
<dbReference type="AlphaFoldDB" id="A0A433TFB3"/>
<evidence type="ECO:0000256" key="1">
    <source>
        <dbReference type="ARBA" id="ARBA00022485"/>
    </source>
</evidence>
<name>A0A433TFB3_ELYCH</name>